<dbReference type="Proteomes" id="UP000828048">
    <property type="component" value="Chromosome 12"/>
</dbReference>
<reference evidence="1 2" key="1">
    <citation type="journal article" date="2021" name="Hortic Res">
        <title>High-quality reference genome and annotation aids understanding of berry development for evergreen blueberry (Vaccinium darrowii).</title>
        <authorList>
            <person name="Yu J."/>
            <person name="Hulse-Kemp A.M."/>
            <person name="Babiker E."/>
            <person name="Staton M."/>
        </authorList>
    </citation>
    <scope>NUCLEOTIDE SEQUENCE [LARGE SCALE GENOMIC DNA]</scope>
    <source>
        <strain evidence="2">cv. NJ 8807/NJ 8810</strain>
        <tissue evidence="1">Young leaf</tissue>
    </source>
</reference>
<organism evidence="1 2">
    <name type="scientific">Vaccinium darrowii</name>
    <dbReference type="NCBI Taxonomy" id="229202"/>
    <lineage>
        <taxon>Eukaryota</taxon>
        <taxon>Viridiplantae</taxon>
        <taxon>Streptophyta</taxon>
        <taxon>Embryophyta</taxon>
        <taxon>Tracheophyta</taxon>
        <taxon>Spermatophyta</taxon>
        <taxon>Magnoliopsida</taxon>
        <taxon>eudicotyledons</taxon>
        <taxon>Gunneridae</taxon>
        <taxon>Pentapetalae</taxon>
        <taxon>asterids</taxon>
        <taxon>Ericales</taxon>
        <taxon>Ericaceae</taxon>
        <taxon>Vaccinioideae</taxon>
        <taxon>Vaccinieae</taxon>
        <taxon>Vaccinium</taxon>
    </lineage>
</organism>
<evidence type="ECO:0000313" key="1">
    <source>
        <dbReference type="EMBL" id="KAH7862262.1"/>
    </source>
</evidence>
<accession>A0ACB7ZA08</accession>
<sequence>MAISSIRPFRCTLPLNHPSFARLPSSSHNRMVGKPTLLALKSVSFGHSRGNFVNLSARSGTRASAMGTDGGGRTDGYPTVPHSTESFANEQVADKPPKVQERDFSGTAYVPVYAMLPLGVISTDCELVDPDNLLNELRILKSANIDGIMVDCWWGIVERHAPQQYCWSGYKSLFQIVRDLKLKLQVVMSFHECGGNVGDDVHIPLPLWVTEIGKRNPDIYFTDREGRHNPECLTWGIDKERVLRGRTAIEVYFDYMRSFRVEFDEFFEDGIISEIEIGLGPCGELRYPSYPAKHGWKYPGIGEFQCYDQYLFKSLKRAAEVRGHSFWGRGPDNAGSYNSQPHETRFFCDGGDYDSYYGRFFLNWYSQVLLDHGDRVLALANLAFEGTCIAAKLSGIHWWYKTASHAAELTAGFYNPCNRDGYAPIASMLKKHGAALNFTCVELRTMDQREDFPEALADPEALVWQVLNAAWDVSIPVASENALPCYDREGYNKILENAKPYKDPDGRHLSAFTYLRLSSALLEKHNFMEFEQFVKRMHATLKRRLKLRSLSLTPVITAQYFVWFFCLLPLILPWSNMKLKYEGFTLHSCGILELEMDKIHALCYGLRKLSRLRFIREDTIGQHQTPLKFTSLDIAKESFLFFQLEISFGGNMKKGRGLTTLKGHCFHVMVCSSKLQKFQVWIPHAFKALSSKLCIESSIGNGTCRRNPVDGIV</sequence>
<protein>
    <submittedName>
        <fullName evidence="1">Uncharacterized protein</fullName>
    </submittedName>
</protein>
<name>A0ACB7ZA08_9ERIC</name>
<proteinExistence type="predicted"/>
<dbReference type="EMBL" id="CM037162">
    <property type="protein sequence ID" value="KAH7862262.1"/>
    <property type="molecule type" value="Genomic_DNA"/>
</dbReference>
<evidence type="ECO:0000313" key="2">
    <source>
        <dbReference type="Proteomes" id="UP000828048"/>
    </source>
</evidence>
<comment type="caution">
    <text evidence="1">The sequence shown here is derived from an EMBL/GenBank/DDBJ whole genome shotgun (WGS) entry which is preliminary data.</text>
</comment>
<gene>
    <name evidence="1" type="ORF">Vadar_002190</name>
</gene>
<keyword evidence="2" id="KW-1185">Reference proteome</keyword>